<comment type="caution">
    <text evidence="6">The sequence shown here is derived from an EMBL/GenBank/DDBJ whole genome shotgun (WGS) entry which is preliminary data.</text>
</comment>
<dbReference type="InterPro" id="IPR023271">
    <property type="entry name" value="Aquaporin-like"/>
</dbReference>
<dbReference type="AlphaFoldDB" id="A0A641ALH5"/>
<organism evidence="6 7">
    <name type="scientific">Aeromicrobium fastidiosum</name>
    <dbReference type="NCBI Taxonomy" id="52699"/>
    <lineage>
        <taxon>Bacteria</taxon>
        <taxon>Bacillati</taxon>
        <taxon>Actinomycetota</taxon>
        <taxon>Actinomycetes</taxon>
        <taxon>Propionibacteriales</taxon>
        <taxon>Nocardioidaceae</taxon>
        <taxon>Aeromicrobium</taxon>
    </lineage>
</organism>
<evidence type="ECO:0000256" key="2">
    <source>
        <dbReference type="ARBA" id="ARBA00022692"/>
    </source>
</evidence>
<dbReference type="SUPFAM" id="SSF81338">
    <property type="entry name" value="Aquaporin-like"/>
    <property type="match status" value="1"/>
</dbReference>
<keyword evidence="4 5" id="KW-0472">Membrane</keyword>
<keyword evidence="2 5" id="KW-0812">Transmembrane</keyword>
<proteinExistence type="predicted"/>
<comment type="subcellular location">
    <subcellularLocation>
        <location evidence="1">Membrane</location>
        <topology evidence="1">Multi-pass membrane protein</topology>
    </subcellularLocation>
</comment>
<feature type="transmembrane region" description="Helical" evidence="5">
    <location>
        <begin position="107"/>
        <end position="134"/>
    </location>
</feature>
<keyword evidence="7" id="KW-1185">Reference proteome</keyword>
<gene>
    <name evidence="6" type="ORF">ESP62_011710</name>
</gene>
<feature type="transmembrane region" description="Helical" evidence="5">
    <location>
        <begin position="182"/>
        <end position="205"/>
    </location>
</feature>
<dbReference type="OrthoDB" id="3747725at2"/>
<dbReference type="Gene3D" id="1.20.1080.10">
    <property type="entry name" value="Glycerol uptake facilitator protein"/>
    <property type="match status" value="1"/>
</dbReference>
<evidence type="ECO:0000313" key="6">
    <source>
        <dbReference type="EMBL" id="KAA1376108.1"/>
    </source>
</evidence>
<feature type="transmembrane region" description="Helical" evidence="5">
    <location>
        <begin position="30"/>
        <end position="48"/>
    </location>
</feature>
<reference evidence="6" key="1">
    <citation type="submission" date="2019-09" db="EMBL/GenBank/DDBJ databases">
        <authorList>
            <person name="Li J."/>
        </authorList>
    </citation>
    <scope>NUCLEOTIDE SEQUENCE [LARGE SCALE GENOMIC DNA]</scope>
    <source>
        <strain evidence="6">NRBC 14897</strain>
    </source>
</reference>
<feature type="transmembrane region" description="Helical" evidence="5">
    <location>
        <begin position="78"/>
        <end position="100"/>
    </location>
</feature>
<feature type="transmembrane region" description="Helical" evidence="5">
    <location>
        <begin position="154"/>
        <end position="175"/>
    </location>
</feature>
<sequence length="208" mass="20099">MGRQLTAATLMSAVTTLVAAMALRAADATLAIAAVAALAVLLGWYAQLHSSDEQSGLGLANPAAVATLAVVGRRPWSTVLPVVAAHVVGAVLAGLAALALEDRLGDTLVFGTPGLVLAGLGAALVGLVGAWATLATDAGGSEALTGVPVLVGGALLPLGLLVAFQPAAVLGLATAGILPWDVALTAAGGTVLGSMVGAFAVSVLVSNE</sequence>
<dbReference type="GO" id="GO:0016020">
    <property type="term" value="C:membrane"/>
    <property type="evidence" value="ECO:0007669"/>
    <property type="project" value="UniProtKB-SubCell"/>
</dbReference>
<dbReference type="EMBL" id="SDPP02000003">
    <property type="protein sequence ID" value="KAA1376108.1"/>
    <property type="molecule type" value="Genomic_DNA"/>
</dbReference>
<name>A0A641ALH5_9ACTN</name>
<keyword evidence="3 5" id="KW-1133">Transmembrane helix</keyword>
<evidence type="ECO:0000256" key="1">
    <source>
        <dbReference type="ARBA" id="ARBA00004141"/>
    </source>
</evidence>
<evidence type="ECO:0000256" key="5">
    <source>
        <dbReference type="SAM" id="Phobius"/>
    </source>
</evidence>
<evidence type="ECO:0000313" key="7">
    <source>
        <dbReference type="Proteomes" id="UP001515100"/>
    </source>
</evidence>
<dbReference type="RefSeq" id="WP_129183822.1">
    <property type="nucleotide sequence ID" value="NZ_JAGIOG010000001.1"/>
</dbReference>
<evidence type="ECO:0000256" key="3">
    <source>
        <dbReference type="ARBA" id="ARBA00022989"/>
    </source>
</evidence>
<protein>
    <submittedName>
        <fullName evidence="6">Uncharacterized protein</fullName>
    </submittedName>
</protein>
<dbReference type="Proteomes" id="UP001515100">
    <property type="component" value="Unassembled WGS sequence"/>
</dbReference>
<evidence type="ECO:0000256" key="4">
    <source>
        <dbReference type="ARBA" id="ARBA00023136"/>
    </source>
</evidence>
<accession>A0A641ALH5</accession>